<dbReference type="EMBL" id="JACCBD010000001">
    <property type="protein sequence ID" value="NYD27575.1"/>
    <property type="molecule type" value="Genomic_DNA"/>
</dbReference>
<reference evidence="1 2" key="1">
    <citation type="submission" date="2020-07" db="EMBL/GenBank/DDBJ databases">
        <title>Sequencing the genomes of 1000 actinobacteria strains.</title>
        <authorList>
            <person name="Klenk H.-P."/>
        </authorList>
    </citation>
    <scope>NUCLEOTIDE SEQUENCE [LARGE SCALE GENOMIC DNA]</scope>
    <source>
        <strain evidence="1 2">DSM 17380</strain>
    </source>
</reference>
<dbReference type="AlphaFoldDB" id="A0A852R832"/>
<comment type="caution">
    <text evidence="1">The sequence shown here is derived from an EMBL/GenBank/DDBJ whole genome shotgun (WGS) entry which is preliminary data.</text>
</comment>
<dbReference type="InterPro" id="IPR037079">
    <property type="entry name" value="AF2212/PG0164-like_sf"/>
</dbReference>
<gene>
    <name evidence="1" type="ORF">BJ960_002378</name>
</gene>
<dbReference type="Proteomes" id="UP000586095">
    <property type="component" value="Unassembled WGS sequence"/>
</dbReference>
<dbReference type="SUPFAM" id="SSF141694">
    <property type="entry name" value="AF2212/PG0164-like"/>
    <property type="match status" value="1"/>
</dbReference>
<name>A0A852R832_9MICO</name>
<dbReference type="InterPro" id="IPR015018">
    <property type="entry name" value="DUF1905"/>
</dbReference>
<accession>A0A852R832</accession>
<dbReference type="Pfam" id="PF08922">
    <property type="entry name" value="DUF1905"/>
    <property type="match status" value="1"/>
</dbReference>
<organism evidence="1 2">
    <name type="scientific">Leucobacter aridicollis</name>
    <dbReference type="NCBI Taxonomy" id="283878"/>
    <lineage>
        <taxon>Bacteria</taxon>
        <taxon>Bacillati</taxon>
        <taxon>Actinomycetota</taxon>
        <taxon>Actinomycetes</taxon>
        <taxon>Micrococcales</taxon>
        <taxon>Microbacteriaceae</taxon>
        <taxon>Leucobacter</taxon>
    </lineage>
</organism>
<protein>
    <submittedName>
        <fullName evidence="1">Uncharacterized protein</fullName>
    </submittedName>
</protein>
<dbReference type="Gene3D" id="2.40.30.100">
    <property type="entry name" value="AF2212/PG0164-like"/>
    <property type="match status" value="1"/>
</dbReference>
<keyword evidence="2" id="KW-1185">Reference proteome</keyword>
<evidence type="ECO:0000313" key="2">
    <source>
        <dbReference type="Proteomes" id="UP000586095"/>
    </source>
</evidence>
<dbReference type="Pfam" id="PF13376">
    <property type="entry name" value="OmdA"/>
    <property type="match status" value="1"/>
</dbReference>
<evidence type="ECO:0000313" key="1">
    <source>
        <dbReference type="EMBL" id="NYD27575.1"/>
    </source>
</evidence>
<proteinExistence type="predicted"/>
<sequence length="150" mass="15401">MSLTVTTTLEPFGPATAITLTEEQLAQLGGGKRAPVVVEIAGRNARLRVASMGGAYVIGISKANRAALGVEIGDTVTATITADTAERTVDVPTELASALAKRAGARSAFDALPYTQRKEHAAAVTGAKREETRARRIAAILDSLAPGSGS</sequence>
<dbReference type="RefSeq" id="WP_185987444.1">
    <property type="nucleotide sequence ID" value="NZ_BAAALZ010000001.1"/>
</dbReference>